<reference evidence="1 2" key="1">
    <citation type="journal article" date="2013" name="Mar. Genomics">
        <title>Expression of sulfatases in Rhodopirellula baltica and the diversity of sulfatases in the genus Rhodopirellula.</title>
        <authorList>
            <person name="Wegner C.E."/>
            <person name="Richter-Heitmann T."/>
            <person name="Klindworth A."/>
            <person name="Klockow C."/>
            <person name="Richter M."/>
            <person name="Achstetter T."/>
            <person name="Glockner F.O."/>
            <person name="Harder J."/>
        </authorList>
    </citation>
    <scope>NUCLEOTIDE SEQUENCE [LARGE SCALE GENOMIC DNA]</scope>
    <source>
        <strain evidence="1 2">SM41</strain>
    </source>
</reference>
<dbReference type="CDD" id="cd00683">
    <property type="entry name" value="Trans_IPPS_HH"/>
    <property type="match status" value="1"/>
</dbReference>
<dbReference type="Proteomes" id="UP000011885">
    <property type="component" value="Unassembled WGS sequence"/>
</dbReference>
<dbReference type="Pfam" id="PF00494">
    <property type="entry name" value="SQS_PSY"/>
    <property type="match status" value="1"/>
</dbReference>
<accession>M5U390</accession>
<evidence type="ECO:0000313" key="2">
    <source>
        <dbReference type="Proteomes" id="UP000011885"/>
    </source>
</evidence>
<dbReference type="InterPro" id="IPR033904">
    <property type="entry name" value="Trans_IPPS_HH"/>
</dbReference>
<dbReference type="InterPro" id="IPR017827">
    <property type="entry name" value="HSQ_synthase_HpnC"/>
</dbReference>
<dbReference type="InterPro" id="IPR044843">
    <property type="entry name" value="Trans_IPPS_bact-type"/>
</dbReference>
<evidence type="ECO:0000313" key="1">
    <source>
        <dbReference type="EMBL" id="EMI52326.1"/>
    </source>
</evidence>
<dbReference type="AlphaFoldDB" id="M5U390"/>
<organism evidence="1 2">
    <name type="scientific">Rhodopirellula sallentina SM41</name>
    <dbReference type="NCBI Taxonomy" id="1263870"/>
    <lineage>
        <taxon>Bacteria</taxon>
        <taxon>Pseudomonadati</taxon>
        <taxon>Planctomycetota</taxon>
        <taxon>Planctomycetia</taxon>
        <taxon>Pirellulales</taxon>
        <taxon>Pirellulaceae</taxon>
        <taxon>Rhodopirellula</taxon>
    </lineage>
</organism>
<dbReference type="InterPro" id="IPR002060">
    <property type="entry name" value="Squ/phyt_synthse"/>
</dbReference>
<keyword evidence="2" id="KW-1185">Reference proteome</keyword>
<dbReference type="InterPro" id="IPR008949">
    <property type="entry name" value="Isoprenoid_synthase_dom_sf"/>
</dbReference>
<dbReference type="SFLD" id="SFLDS00005">
    <property type="entry name" value="Isoprenoid_Synthase_Type_I"/>
    <property type="match status" value="1"/>
</dbReference>
<protein>
    <submittedName>
        <fullName evidence="1">Squalene synthase HpnC</fullName>
    </submittedName>
</protein>
<sequence>MPSSSGASIFPGSPHEPFHAILLSPRSSDRTPTAAQLADARRQCRRISRSHYENFLVGSLLLPRKMRQPFFDIYAFCRTADDLADESQSPEEARESLNLYQDFISRIYENRSVSGLFIALADTIGRFELPRQPFDDLLNAFLQDQTVQRYADEESLLNYCTRSANPVGRLVLALANSDTRENVQTSDEICTALQLANFWQDVARDFAIGRIYLPADSMKQHGFDESLIEQTLRSNANTPRCIRDAIAHQCDRTRTRFERGWVLCDRVPKWLAADVELFIRGGLATLDAIARIDYDVLRHRPRVGKTKQASLFALTLLRRFSIRQSHTPTNRRSATIGEGAQ</sequence>
<dbReference type="EMBL" id="ANOH01000437">
    <property type="protein sequence ID" value="EMI52326.1"/>
    <property type="molecule type" value="Genomic_DNA"/>
</dbReference>
<dbReference type="GO" id="GO:0051996">
    <property type="term" value="F:squalene synthase [NAD(P)H] activity"/>
    <property type="evidence" value="ECO:0007669"/>
    <property type="project" value="InterPro"/>
</dbReference>
<gene>
    <name evidence="1" type="ORF">RSSM_06232</name>
</gene>
<comment type="caution">
    <text evidence="1">The sequence shown here is derived from an EMBL/GenBank/DDBJ whole genome shotgun (WGS) entry which is preliminary data.</text>
</comment>
<dbReference type="GO" id="GO:0004311">
    <property type="term" value="F:geranylgeranyl diphosphate synthase activity"/>
    <property type="evidence" value="ECO:0007669"/>
    <property type="project" value="InterPro"/>
</dbReference>
<dbReference type="PATRIC" id="fig|1263870.3.peg.6605"/>
<dbReference type="GO" id="GO:0016114">
    <property type="term" value="P:terpenoid biosynthetic process"/>
    <property type="evidence" value="ECO:0007669"/>
    <property type="project" value="UniProtKB-ARBA"/>
</dbReference>
<dbReference type="SUPFAM" id="SSF48576">
    <property type="entry name" value="Terpenoid synthases"/>
    <property type="match status" value="1"/>
</dbReference>
<dbReference type="SFLD" id="SFLDG01018">
    <property type="entry name" value="Squalene/Phytoene_Synthase_Lik"/>
    <property type="match status" value="1"/>
</dbReference>
<dbReference type="PANTHER" id="PTHR31480">
    <property type="entry name" value="BIFUNCTIONAL LYCOPENE CYCLASE/PHYTOENE SYNTHASE"/>
    <property type="match status" value="1"/>
</dbReference>
<dbReference type="SFLD" id="SFLDG01212">
    <property type="entry name" value="Phytoene_synthase_like"/>
    <property type="match status" value="1"/>
</dbReference>
<dbReference type="NCBIfam" id="TIGR03464">
    <property type="entry name" value="HpnC"/>
    <property type="match status" value="1"/>
</dbReference>
<dbReference type="Gene3D" id="1.10.600.10">
    <property type="entry name" value="Farnesyl Diphosphate Synthase"/>
    <property type="match status" value="1"/>
</dbReference>
<name>M5U390_9BACT</name>
<proteinExistence type="predicted"/>